<dbReference type="EMBL" id="LR797065">
    <property type="protein sequence ID" value="CAB4184628.1"/>
    <property type="molecule type" value="Genomic_DNA"/>
</dbReference>
<gene>
    <name evidence="1" type="ORF">UFOVP1128_26</name>
    <name evidence="2" type="ORF">UFOVP1237_20</name>
    <name evidence="3" type="ORF">UFOVP1489_42</name>
    <name evidence="4" type="ORF">UFOVP1575_17</name>
</gene>
<accession>A0A6J5QUM9</accession>
<dbReference type="EMBL" id="LR797184">
    <property type="protein sequence ID" value="CAB4192267.1"/>
    <property type="molecule type" value="Genomic_DNA"/>
</dbReference>
<proteinExistence type="predicted"/>
<organism evidence="1">
    <name type="scientific">uncultured Caudovirales phage</name>
    <dbReference type="NCBI Taxonomy" id="2100421"/>
    <lineage>
        <taxon>Viruses</taxon>
        <taxon>Duplodnaviria</taxon>
        <taxon>Heunggongvirae</taxon>
        <taxon>Uroviricota</taxon>
        <taxon>Caudoviricetes</taxon>
        <taxon>Peduoviridae</taxon>
        <taxon>Maltschvirus</taxon>
        <taxon>Maltschvirus maltsch</taxon>
    </lineage>
</organism>
<name>A0A6J5QUM9_9CAUD</name>
<evidence type="ECO:0000313" key="2">
    <source>
        <dbReference type="EMBL" id="CAB4192267.1"/>
    </source>
</evidence>
<protein>
    <submittedName>
        <fullName evidence="1">Uncharacterized protein</fullName>
    </submittedName>
</protein>
<dbReference type="EMBL" id="LR798418">
    <property type="protein sequence ID" value="CAB5230417.1"/>
    <property type="molecule type" value="Genomic_DNA"/>
</dbReference>
<dbReference type="EMBL" id="LR797438">
    <property type="protein sequence ID" value="CAB4216347.1"/>
    <property type="molecule type" value="Genomic_DNA"/>
</dbReference>
<evidence type="ECO:0000313" key="4">
    <source>
        <dbReference type="EMBL" id="CAB5230417.1"/>
    </source>
</evidence>
<evidence type="ECO:0000313" key="3">
    <source>
        <dbReference type="EMBL" id="CAB4216347.1"/>
    </source>
</evidence>
<reference evidence="1" key="1">
    <citation type="submission" date="2020-05" db="EMBL/GenBank/DDBJ databases">
        <authorList>
            <person name="Chiriac C."/>
            <person name="Salcher M."/>
            <person name="Ghai R."/>
            <person name="Kavagutti S V."/>
        </authorList>
    </citation>
    <scope>NUCLEOTIDE SEQUENCE</scope>
</reference>
<sequence>MINRPYLIDLTLFARESYDPTKPRIIRDPDEKYFDVRAIDLLEPQKHPAFMRAWSYEFALDPTNQTAHRLVVLATTAGFVDVAPVPYKVYDRHTMRYALILDLMRRWRTEIDPMRIHAVECAITPSGSCAEGIEIDDGLRLMFDRRNHDFSMAYLGEMARHELREAEQADRDYARQCAD</sequence>
<evidence type="ECO:0000313" key="1">
    <source>
        <dbReference type="EMBL" id="CAB4184628.1"/>
    </source>
</evidence>